<dbReference type="AlphaFoldDB" id="A0AAX2AEI6"/>
<reference evidence="10 11" key="1">
    <citation type="submission" date="2017-09" db="EMBL/GenBank/DDBJ databases">
        <title>Genomics of the genus Arcobacter.</title>
        <authorList>
            <person name="Perez-Cataluna A."/>
            <person name="Figueras M.J."/>
            <person name="Salas-Masso N."/>
        </authorList>
    </citation>
    <scope>NUCLEOTIDE SEQUENCE [LARGE SCALE GENOMIC DNA]</scope>
    <source>
        <strain evidence="10 11">CECT 7386</strain>
    </source>
</reference>
<dbReference type="SUPFAM" id="SSF46894">
    <property type="entry name" value="C-terminal effector domain of the bipartite response regulators"/>
    <property type="match status" value="1"/>
</dbReference>
<dbReference type="GO" id="GO:0000976">
    <property type="term" value="F:transcription cis-regulatory region binding"/>
    <property type="evidence" value="ECO:0007669"/>
    <property type="project" value="TreeGrafter"/>
</dbReference>
<evidence type="ECO:0000259" key="8">
    <source>
        <dbReference type="PROSITE" id="PS50110"/>
    </source>
</evidence>
<dbReference type="CDD" id="cd00383">
    <property type="entry name" value="trans_reg_C"/>
    <property type="match status" value="1"/>
</dbReference>
<keyword evidence="1 6" id="KW-0597">Phosphoprotein</keyword>
<dbReference type="SMART" id="SM00862">
    <property type="entry name" value="Trans_reg_C"/>
    <property type="match status" value="1"/>
</dbReference>
<keyword evidence="11" id="KW-1185">Reference proteome</keyword>
<proteinExistence type="predicted"/>
<dbReference type="GO" id="GO:0000156">
    <property type="term" value="F:phosphorelay response regulator activity"/>
    <property type="evidence" value="ECO:0007669"/>
    <property type="project" value="TreeGrafter"/>
</dbReference>
<keyword evidence="4 7" id="KW-0238">DNA-binding</keyword>
<gene>
    <name evidence="10" type="ORF">CP985_10845</name>
</gene>
<feature type="domain" description="OmpR/PhoB-type" evidence="9">
    <location>
        <begin position="137"/>
        <end position="234"/>
    </location>
</feature>
<evidence type="ECO:0000313" key="11">
    <source>
        <dbReference type="Proteomes" id="UP000290092"/>
    </source>
</evidence>
<evidence type="ECO:0000256" key="3">
    <source>
        <dbReference type="ARBA" id="ARBA00023015"/>
    </source>
</evidence>
<dbReference type="GO" id="GO:0032993">
    <property type="term" value="C:protein-DNA complex"/>
    <property type="evidence" value="ECO:0007669"/>
    <property type="project" value="TreeGrafter"/>
</dbReference>
<dbReference type="PROSITE" id="PS50110">
    <property type="entry name" value="RESPONSE_REGULATORY"/>
    <property type="match status" value="1"/>
</dbReference>
<dbReference type="InterPro" id="IPR039420">
    <property type="entry name" value="WalR-like"/>
</dbReference>
<dbReference type="PANTHER" id="PTHR48111">
    <property type="entry name" value="REGULATOR OF RPOS"/>
    <property type="match status" value="1"/>
</dbReference>
<evidence type="ECO:0000256" key="7">
    <source>
        <dbReference type="PROSITE-ProRule" id="PRU01091"/>
    </source>
</evidence>
<dbReference type="InterPro" id="IPR036388">
    <property type="entry name" value="WH-like_DNA-bd_sf"/>
</dbReference>
<evidence type="ECO:0000313" key="10">
    <source>
        <dbReference type="EMBL" id="RXK14995.1"/>
    </source>
</evidence>
<dbReference type="SMART" id="SM00448">
    <property type="entry name" value="REC"/>
    <property type="match status" value="1"/>
</dbReference>
<feature type="domain" description="Response regulatory" evidence="8">
    <location>
        <begin position="15"/>
        <end position="129"/>
    </location>
</feature>
<dbReference type="GO" id="GO:0006355">
    <property type="term" value="P:regulation of DNA-templated transcription"/>
    <property type="evidence" value="ECO:0007669"/>
    <property type="project" value="InterPro"/>
</dbReference>
<dbReference type="Proteomes" id="UP000290092">
    <property type="component" value="Unassembled WGS sequence"/>
</dbReference>
<organism evidence="10 11">
    <name type="scientific">Malaciobacter mytili LMG 24559</name>
    <dbReference type="NCBI Taxonomy" id="1032238"/>
    <lineage>
        <taxon>Bacteria</taxon>
        <taxon>Pseudomonadati</taxon>
        <taxon>Campylobacterota</taxon>
        <taxon>Epsilonproteobacteria</taxon>
        <taxon>Campylobacterales</taxon>
        <taxon>Arcobacteraceae</taxon>
        <taxon>Malaciobacter</taxon>
    </lineage>
</organism>
<dbReference type="InterPro" id="IPR001867">
    <property type="entry name" value="OmpR/PhoB-type_DNA-bd"/>
</dbReference>
<feature type="DNA-binding region" description="OmpR/PhoB-type" evidence="7">
    <location>
        <begin position="137"/>
        <end position="234"/>
    </location>
</feature>
<keyword evidence="3" id="KW-0805">Transcription regulation</keyword>
<dbReference type="PROSITE" id="PS51755">
    <property type="entry name" value="OMPR_PHOB"/>
    <property type="match status" value="1"/>
</dbReference>
<dbReference type="Gene3D" id="1.10.10.10">
    <property type="entry name" value="Winged helix-like DNA-binding domain superfamily/Winged helix DNA-binding domain"/>
    <property type="match status" value="1"/>
</dbReference>
<dbReference type="SUPFAM" id="SSF52172">
    <property type="entry name" value="CheY-like"/>
    <property type="match status" value="1"/>
</dbReference>
<dbReference type="Gene3D" id="3.40.50.2300">
    <property type="match status" value="1"/>
</dbReference>
<dbReference type="InterPro" id="IPR011006">
    <property type="entry name" value="CheY-like_superfamily"/>
</dbReference>
<evidence type="ECO:0000256" key="4">
    <source>
        <dbReference type="ARBA" id="ARBA00023125"/>
    </source>
</evidence>
<evidence type="ECO:0000256" key="1">
    <source>
        <dbReference type="ARBA" id="ARBA00022553"/>
    </source>
</evidence>
<dbReference type="CDD" id="cd17536">
    <property type="entry name" value="REC_YesN-like"/>
    <property type="match status" value="1"/>
</dbReference>
<comment type="caution">
    <text evidence="10">The sequence shown here is derived from an EMBL/GenBank/DDBJ whole genome shotgun (WGS) entry which is preliminary data.</text>
</comment>
<evidence type="ECO:0000256" key="2">
    <source>
        <dbReference type="ARBA" id="ARBA00023012"/>
    </source>
</evidence>
<dbReference type="InterPro" id="IPR016032">
    <property type="entry name" value="Sig_transdc_resp-reg_C-effctor"/>
</dbReference>
<feature type="modified residue" description="4-aspartylphosphate" evidence="6">
    <location>
        <position position="64"/>
    </location>
</feature>
<evidence type="ECO:0000256" key="5">
    <source>
        <dbReference type="ARBA" id="ARBA00023163"/>
    </source>
</evidence>
<dbReference type="GO" id="GO:0005829">
    <property type="term" value="C:cytosol"/>
    <property type="evidence" value="ECO:0007669"/>
    <property type="project" value="TreeGrafter"/>
</dbReference>
<dbReference type="Pfam" id="PF00072">
    <property type="entry name" value="Response_reg"/>
    <property type="match status" value="1"/>
</dbReference>
<keyword evidence="2" id="KW-0902">Two-component regulatory system</keyword>
<sequence length="235" mass="27438">METNHHYKDALTNLTILYVEDEEIIKENITKVLKLLCKKCISFSNAHDALEYFKKNSIDIIITDINLPNMDGIDFVRQLRDIDEKVPIIFLTAYLETDYLLEGIRNRIIDYLNKPVDFEVLLNSLLKATKDILDNGRYKIKLKNSLEYDVLNKKLLDLTKGEYIKLTSNESKLFDLLIKNRHRVVKIDEIKDTIWQDSYEATESALKNLLNKLRNKIGKESILNISKVGYKIEVL</sequence>
<dbReference type="EMBL" id="NXID01000045">
    <property type="protein sequence ID" value="RXK14995.1"/>
    <property type="molecule type" value="Genomic_DNA"/>
</dbReference>
<evidence type="ECO:0000259" key="9">
    <source>
        <dbReference type="PROSITE" id="PS51755"/>
    </source>
</evidence>
<dbReference type="Pfam" id="PF00486">
    <property type="entry name" value="Trans_reg_C"/>
    <property type="match status" value="1"/>
</dbReference>
<protein>
    <submittedName>
        <fullName evidence="10">Transcriptional regulator</fullName>
    </submittedName>
</protein>
<evidence type="ECO:0000256" key="6">
    <source>
        <dbReference type="PROSITE-ProRule" id="PRU00169"/>
    </source>
</evidence>
<name>A0AAX2AEI6_9BACT</name>
<accession>A0AAX2AEI6</accession>
<keyword evidence="5" id="KW-0804">Transcription</keyword>
<dbReference type="InterPro" id="IPR001789">
    <property type="entry name" value="Sig_transdc_resp-reg_receiver"/>
</dbReference>
<dbReference type="PANTHER" id="PTHR48111:SF1">
    <property type="entry name" value="TWO-COMPONENT RESPONSE REGULATOR ORR33"/>
    <property type="match status" value="1"/>
</dbReference>